<protein>
    <submittedName>
        <fullName evidence="1">Uncharacterized protein</fullName>
    </submittedName>
</protein>
<dbReference type="EMBL" id="WMBR01000011">
    <property type="protein sequence ID" value="MXP24347.1"/>
    <property type="molecule type" value="Genomic_DNA"/>
</dbReference>
<accession>A0A6L7GXP1</accession>
<comment type="caution">
    <text evidence="1">The sequence shown here is derived from an EMBL/GenBank/DDBJ whole genome shotgun (WGS) entry which is preliminary data.</text>
</comment>
<evidence type="ECO:0000313" key="2">
    <source>
        <dbReference type="Proteomes" id="UP000475545"/>
    </source>
</evidence>
<dbReference type="Proteomes" id="UP000475545">
    <property type="component" value="Unassembled WGS sequence"/>
</dbReference>
<dbReference type="RefSeq" id="WP_160904546.1">
    <property type="nucleotide sequence ID" value="NZ_CP102850.1"/>
</dbReference>
<proteinExistence type="predicted"/>
<organism evidence="1 2">
    <name type="scientific">Gordonia mangrovi</name>
    <dbReference type="NCBI Taxonomy" id="2665643"/>
    <lineage>
        <taxon>Bacteria</taxon>
        <taxon>Bacillati</taxon>
        <taxon>Actinomycetota</taxon>
        <taxon>Actinomycetes</taxon>
        <taxon>Mycobacteriales</taxon>
        <taxon>Gordoniaceae</taxon>
        <taxon>Gordonia</taxon>
    </lineage>
</organism>
<name>A0A6L7GXP1_9ACTN</name>
<evidence type="ECO:0000313" key="1">
    <source>
        <dbReference type="EMBL" id="MXP24347.1"/>
    </source>
</evidence>
<reference evidence="1 2" key="1">
    <citation type="submission" date="2019-11" db="EMBL/GenBank/DDBJ databases">
        <title>Gordonia sp. nov., a novel actinobacterium isolated from mangrove soil in Hainan.</title>
        <authorList>
            <person name="Huang X."/>
            <person name="Xie Y."/>
            <person name="Chu X."/>
            <person name="Xiao K."/>
        </authorList>
    </citation>
    <scope>NUCLEOTIDE SEQUENCE [LARGE SCALE GENOMIC DNA]</scope>
    <source>
        <strain evidence="1 2">HNM0687</strain>
    </source>
</reference>
<dbReference type="AlphaFoldDB" id="A0A6L7GXP1"/>
<sequence length="131" mass="15132">MAKDGWEFWRLTRVGGTTVDWLAATRPEARALADQRKVWTLIPNRSTFLANWFVTEDHHRASDFVWTHENIDIVEARQVAVEVPNVSADDLKRMMSPTAELTLEQIDRYPVEKLLGKRVATILSDRRVQSD</sequence>
<gene>
    <name evidence="1" type="ORF">GIY30_23785</name>
</gene>
<keyword evidence="2" id="KW-1185">Reference proteome</keyword>